<name>B6HE35_PENRW</name>
<organism evidence="1 2">
    <name type="scientific">Penicillium rubens (strain ATCC 28089 / DSM 1075 / NRRL 1951 / Wisconsin 54-1255)</name>
    <name type="common">Penicillium chrysogenum</name>
    <dbReference type="NCBI Taxonomy" id="500485"/>
    <lineage>
        <taxon>Eukaryota</taxon>
        <taxon>Fungi</taxon>
        <taxon>Dikarya</taxon>
        <taxon>Ascomycota</taxon>
        <taxon>Pezizomycotina</taxon>
        <taxon>Eurotiomycetes</taxon>
        <taxon>Eurotiomycetidae</taxon>
        <taxon>Eurotiales</taxon>
        <taxon>Aspergillaceae</taxon>
        <taxon>Penicillium</taxon>
        <taxon>Penicillium chrysogenum species complex</taxon>
    </lineage>
</organism>
<proteinExistence type="predicted"/>
<keyword evidence="2" id="KW-1185">Reference proteome</keyword>
<accession>B6HE35</accession>
<evidence type="ECO:0000313" key="1">
    <source>
        <dbReference type="EMBL" id="CAP85794.1"/>
    </source>
</evidence>
<evidence type="ECO:0000313" key="2">
    <source>
        <dbReference type="Proteomes" id="UP000000724"/>
    </source>
</evidence>
<dbReference type="AlphaFoldDB" id="B6HE35"/>
<dbReference type="EMBL" id="AM920435">
    <property type="protein sequence ID" value="CAP85794.1"/>
    <property type="molecule type" value="Genomic_DNA"/>
</dbReference>
<gene>
    <name evidence="1" type="ORF">Pc20g04650</name>
    <name evidence="1" type="ORF">PCH_Pc20g04650</name>
</gene>
<dbReference type="Proteomes" id="UP000000724">
    <property type="component" value="Contig Pc00c20"/>
</dbReference>
<protein>
    <submittedName>
        <fullName evidence="1">Uncharacterized protein</fullName>
    </submittedName>
</protein>
<dbReference type="VEuPathDB" id="FungiDB:PCH_Pc20g04650"/>
<sequence length="116" mass="12637">MSSSGYLTAKAVSVNKKCCTPLPYAAEQGSHKTVKFPAEDKKADIDSKDYGHAIYSTTIGDRYTILDMHGMFAIPLLVQASYTACISIDSYIVALNSDTAHEASRSLRLSSLRSIR</sequence>
<reference evidence="1 2" key="1">
    <citation type="journal article" date="2008" name="Nat. Biotechnol.">
        <title>Genome sequencing and analysis of the filamentous fungus Penicillium chrysogenum.</title>
        <authorList>
            <person name="van den Berg M.A."/>
            <person name="Albang R."/>
            <person name="Albermann K."/>
            <person name="Badger J.H."/>
            <person name="Daran J.-M."/>
            <person name="Driessen A.J.M."/>
            <person name="Garcia-Estrada C."/>
            <person name="Fedorova N.D."/>
            <person name="Harris D.M."/>
            <person name="Heijne W.H.M."/>
            <person name="Joardar V.S."/>
            <person name="Kiel J.A.K.W."/>
            <person name="Kovalchuk A."/>
            <person name="Martin J.F."/>
            <person name="Nierman W.C."/>
            <person name="Nijland J.G."/>
            <person name="Pronk J.T."/>
            <person name="Roubos J.A."/>
            <person name="van der Klei I.J."/>
            <person name="van Peij N.N.M.E."/>
            <person name="Veenhuis M."/>
            <person name="von Doehren H."/>
            <person name="Wagner C."/>
            <person name="Wortman J.R."/>
            <person name="Bovenberg R.A.L."/>
        </authorList>
    </citation>
    <scope>NUCLEOTIDE SEQUENCE [LARGE SCALE GENOMIC DNA]</scope>
    <source>
        <strain evidence="2">ATCC 28089 / DSM 1075 / NRRL 1951 / Wisconsin 54-1255</strain>
    </source>
</reference>
<dbReference type="HOGENOM" id="CLU_2097634_0_0_1"/>